<evidence type="ECO:0000313" key="2">
    <source>
        <dbReference type="Proteomes" id="UP000301424"/>
    </source>
</evidence>
<accession>A0A482MKI2</accession>
<protein>
    <submittedName>
        <fullName evidence="1">Uncharacterized protein</fullName>
    </submittedName>
</protein>
<evidence type="ECO:0000313" key="1">
    <source>
        <dbReference type="EMBL" id="QBQ74537.1"/>
    </source>
</evidence>
<organism evidence="1 2">
    <name type="scientific">Burkholderia phage BcepSauron</name>
    <dbReference type="NCBI Taxonomy" id="2530033"/>
    <lineage>
        <taxon>Viruses</taxon>
        <taxon>Duplodnaviria</taxon>
        <taxon>Heunggongvirae</taxon>
        <taxon>Uroviricota</taxon>
        <taxon>Caudoviricetes</taxon>
        <taxon>Sarumanvirus</taxon>
        <taxon>Sarumanvirus bcepsauron</taxon>
    </lineage>
</organism>
<dbReference type="EMBL" id="MK552141">
    <property type="protein sequence ID" value="QBQ74537.1"/>
    <property type="molecule type" value="Genomic_DNA"/>
</dbReference>
<gene>
    <name evidence="1" type="ORF">BcepSauron_157</name>
</gene>
<dbReference type="Proteomes" id="UP000301424">
    <property type="component" value="Segment"/>
</dbReference>
<keyword evidence="2" id="KW-1185">Reference proteome</keyword>
<proteinExistence type="predicted"/>
<name>A0A482MKI2_9CAUD</name>
<reference evidence="1 2" key="1">
    <citation type="submission" date="2019-02" db="EMBL/GenBank/DDBJ databases">
        <title>Complete genome sequence of Burkholderia cenocepacia phage BcepSauron.</title>
        <authorList>
            <person name="Park K."/>
            <person name="Gonzalez C."/>
            <person name="Liu M."/>
            <person name="Gill J."/>
        </authorList>
    </citation>
    <scope>NUCLEOTIDE SEQUENCE [LARGE SCALE GENOMIC DNA]</scope>
</reference>
<sequence length="89" mass="10135">MTYRVRDAVAVHVRDETGRMRYFNPLVMGDDFARVVLANRGTILNFKDDGTLHINVRGRAVDPFVPASPNEVAYRTCEAIANMFFEVQE</sequence>